<dbReference type="Proteomes" id="UP001199642">
    <property type="component" value="Chromosome"/>
</dbReference>
<dbReference type="InterPro" id="IPR032830">
    <property type="entry name" value="XPB/Ssl2_N"/>
</dbReference>
<keyword evidence="3" id="KW-0378">Hydrolase</keyword>
<keyword evidence="3" id="KW-0347">Helicase</keyword>
<feature type="compositionally biased region" description="Low complexity" evidence="1">
    <location>
        <begin position="109"/>
        <end position="127"/>
    </location>
</feature>
<organism evidence="3 4">
    <name type="scientific">Microbacterium resistens</name>
    <dbReference type="NCBI Taxonomy" id="156977"/>
    <lineage>
        <taxon>Bacteria</taxon>
        <taxon>Bacillati</taxon>
        <taxon>Actinomycetota</taxon>
        <taxon>Actinomycetes</taxon>
        <taxon>Micrococcales</taxon>
        <taxon>Microbacteriaceae</taxon>
        <taxon>Microbacterium</taxon>
    </lineage>
</organism>
<dbReference type="RefSeq" id="WP_231820270.1">
    <property type="nucleotide sequence ID" value="NZ_CP082781.1"/>
</dbReference>
<keyword evidence="4" id="KW-1185">Reference proteome</keyword>
<proteinExistence type="predicted"/>
<sequence length="575" mass="61225">MSSHARPLAEALAARSDDEVAELFARREVRPDAPWEDFFDAAEALLETASITRLLPRLSAEEAYALVEAAAGRDAGAARAGLEAAGLLRADGSPFPSVSAALGEREAPRVPAADDAPAEADAPASAGAAERAFTTTAVLADLLVLAQESPFGLLAGGQVGAIEKRRAVDHGLPDDSALLDDLFALGTAAGLLRPVDRQLRMTTRGEQWLALTGPERWAALAEGLRSSLPRSLRTDDGGWAAYDQWPLAHPWDPSWDQTATDLLRRAALLGLHVSGAETPWGTSLRRGRPADREALSAHLPAEVDRIFLQNDLTAIAPGPLLPALDLRLRTFAVRESAAQASSYRFTADAVAAALASGETEEGILGFLESLSLTGVPQPLRYLISQAAQRHGLIRVGSHPESGRTLVTSSDPHLLEAIAVDQALRPLGLVAEDGTLLTRVGRDAVFWALIDEHYPASLIGPDGRDERASRPGTVEPAPEAEEPRARYAGLLARLRAAQGPDADAAWLDRELEHAVRHREVLAVEVAMPDGSTRELVLEVTGLGGGRLRGRDRTADVERTLPVRSIRSTRVVESGTA</sequence>
<feature type="region of interest" description="Disordered" evidence="1">
    <location>
        <begin position="106"/>
        <end position="127"/>
    </location>
</feature>
<dbReference type="EMBL" id="CP082781">
    <property type="protein sequence ID" value="UGS26658.1"/>
    <property type="molecule type" value="Genomic_DNA"/>
</dbReference>
<accession>A0ABY3RRE2</accession>
<feature type="domain" description="Helicase XPB/Ssl2 N-terminal" evidence="2">
    <location>
        <begin position="307"/>
        <end position="429"/>
    </location>
</feature>
<keyword evidence="3" id="KW-0067">ATP-binding</keyword>
<dbReference type="Pfam" id="PF13625">
    <property type="entry name" value="Helicase_C_3"/>
    <property type="match status" value="1"/>
</dbReference>
<feature type="region of interest" description="Disordered" evidence="1">
    <location>
        <begin position="459"/>
        <end position="481"/>
    </location>
</feature>
<keyword evidence="3" id="KW-0547">Nucleotide-binding</keyword>
<dbReference type="GO" id="GO:0004386">
    <property type="term" value="F:helicase activity"/>
    <property type="evidence" value="ECO:0007669"/>
    <property type="project" value="UniProtKB-KW"/>
</dbReference>
<evidence type="ECO:0000259" key="2">
    <source>
        <dbReference type="Pfam" id="PF13625"/>
    </source>
</evidence>
<reference evidence="3 4" key="1">
    <citation type="submission" date="2023-01" db="EMBL/GenBank/DDBJ databases">
        <title>Characterization of estradiol degrading bacteria Microbacterium sp. MZT7 and reveal degrading genes through genome analysis.</title>
        <authorList>
            <person name="Hao P."/>
            <person name="Gao Y."/>
        </authorList>
    </citation>
    <scope>NUCLEOTIDE SEQUENCE [LARGE SCALE GENOMIC DNA]</scope>
    <source>
        <strain evidence="3 4">MZT7</strain>
    </source>
</reference>
<name>A0ABY3RRE2_9MICO</name>
<evidence type="ECO:0000256" key="1">
    <source>
        <dbReference type="SAM" id="MobiDB-lite"/>
    </source>
</evidence>
<protein>
    <submittedName>
        <fullName evidence="3">Helicase-associated domain-containing protein</fullName>
    </submittedName>
</protein>
<gene>
    <name evidence="3" type="ORF">K8F61_18970</name>
</gene>
<evidence type="ECO:0000313" key="3">
    <source>
        <dbReference type="EMBL" id="UGS26658.1"/>
    </source>
</evidence>
<evidence type="ECO:0000313" key="4">
    <source>
        <dbReference type="Proteomes" id="UP001199642"/>
    </source>
</evidence>